<evidence type="ECO:0000313" key="2">
    <source>
        <dbReference type="WBParaSite" id="ES5_v2.g11535.t1"/>
    </source>
</evidence>
<accession>A0AC34F3F8</accession>
<protein>
    <submittedName>
        <fullName evidence="2">U3 small nucleolar RNA-associated protein 20 N-terminal domain-containing protein</fullName>
    </submittedName>
</protein>
<organism evidence="1 2">
    <name type="scientific">Panagrolaimus sp. ES5</name>
    <dbReference type="NCBI Taxonomy" id="591445"/>
    <lineage>
        <taxon>Eukaryota</taxon>
        <taxon>Metazoa</taxon>
        <taxon>Ecdysozoa</taxon>
        <taxon>Nematoda</taxon>
        <taxon>Chromadorea</taxon>
        <taxon>Rhabditida</taxon>
        <taxon>Tylenchina</taxon>
        <taxon>Panagrolaimomorpha</taxon>
        <taxon>Panagrolaimoidea</taxon>
        <taxon>Panagrolaimidae</taxon>
        <taxon>Panagrolaimus</taxon>
    </lineage>
</organism>
<proteinExistence type="predicted"/>
<dbReference type="WBParaSite" id="ES5_v2.g11535.t1">
    <property type="protein sequence ID" value="ES5_v2.g11535.t1"/>
    <property type="gene ID" value="ES5_v2.g11535"/>
</dbReference>
<name>A0AC34F3F8_9BILA</name>
<evidence type="ECO:0000313" key="1">
    <source>
        <dbReference type="Proteomes" id="UP000887579"/>
    </source>
</evidence>
<reference evidence="2" key="1">
    <citation type="submission" date="2022-11" db="UniProtKB">
        <authorList>
            <consortium name="WormBaseParasite"/>
        </authorList>
    </citation>
    <scope>IDENTIFICATION</scope>
</reference>
<dbReference type="Proteomes" id="UP000887579">
    <property type="component" value="Unplaced"/>
</dbReference>
<sequence>MNDTYKKKGVRERISLLNFATDICKRISSSLNPEHCKFLYRIVLSIGILLRLALEKEDEIEKFNLTLFKSLRTQFFDTLSVVFEFFKKQTFTNVEIECLWKYVIEPIIVQHQKSTTEHYIPASLSRFITSLTKLPMFYPLLIKPFSKATKAETPLSLNLSFLNSKECTALYRNQIVNGIFTLLSFRDEPSAVPDLSESKFVVHDELNMGTELILTQLPKIIQFLVANIPTDLSKAKHLPLIYLDILNRLSEYVKDSEVGEHFASTLLSYIENDRIKNEEKITAVLQTISRLVGFVKEPKTVPDLPESKFVVRDELNMGTELILTQLPKIIQFLVANIPTDLSKAKHLPLIYLDILNRLSEYVKDSEVGEHFASTLLSYIENDRIKNEEKITAVLQTISRLVGFVKEPKNYLRRIPRLITAINYRASREALISILYSSANAKLDPINIVLFVRSHASTVSSIDDIALRSAASSAFSALISYSSKIFADNIPVKQDLLQ</sequence>